<dbReference type="AlphaFoldDB" id="A0A7T4TB93"/>
<keyword evidence="2" id="KW-1185">Reference proteome</keyword>
<name>A0A7T4TB93_9BURK</name>
<protein>
    <submittedName>
        <fullName evidence="1">Uncharacterized protein</fullName>
    </submittedName>
</protein>
<accession>A0A7T4TB93</accession>
<dbReference type="Proteomes" id="UP000595610">
    <property type="component" value="Chromosome 2"/>
</dbReference>
<evidence type="ECO:0000313" key="2">
    <source>
        <dbReference type="Proteomes" id="UP000595610"/>
    </source>
</evidence>
<sequence>MKRHVRALLFFRFATSTGEERTPPAKGNPRPSLQKNIIAQIEIDAIFDGVPSMRLSHERTWRPALTQF</sequence>
<dbReference type="EMBL" id="CP066076">
    <property type="protein sequence ID" value="QQC66619.1"/>
    <property type="molecule type" value="Genomic_DNA"/>
</dbReference>
<evidence type="ECO:0000313" key="1">
    <source>
        <dbReference type="EMBL" id="QQC66619.1"/>
    </source>
</evidence>
<dbReference type="KEGG" id="pgis:I6I06_28080"/>
<dbReference type="RefSeq" id="WP_157004180.1">
    <property type="nucleotide sequence ID" value="NZ_CP066076.1"/>
</dbReference>
<organism evidence="1 2">
    <name type="scientific">Paraburkholderia ginsengisoli</name>
    <dbReference type="NCBI Taxonomy" id="311231"/>
    <lineage>
        <taxon>Bacteria</taxon>
        <taxon>Pseudomonadati</taxon>
        <taxon>Pseudomonadota</taxon>
        <taxon>Betaproteobacteria</taxon>
        <taxon>Burkholderiales</taxon>
        <taxon>Burkholderiaceae</taxon>
        <taxon>Paraburkholderia</taxon>
    </lineage>
</organism>
<reference evidence="1 2" key="1">
    <citation type="submission" date="2020-12" db="EMBL/GenBank/DDBJ databases">
        <title>FDA dAtabase for Regulatory Grade micrObial Sequences (FDA-ARGOS): Supporting development and validation of Infectious Disease Dx tests.</title>
        <authorList>
            <person name="Nelson B."/>
            <person name="Plummer A."/>
            <person name="Tallon L."/>
            <person name="Sadzewicz L."/>
            <person name="Zhao X."/>
            <person name="Boylan J."/>
            <person name="Ott S."/>
            <person name="Bowen H."/>
            <person name="Vavikolanu K."/>
            <person name="Mehta A."/>
            <person name="Aluvathingal J."/>
            <person name="Nadendla S."/>
            <person name="Myers T."/>
            <person name="Yan Y."/>
            <person name="Sichtig H."/>
        </authorList>
    </citation>
    <scope>NUCLEOTIDE SEQUENCE [LARGE SCALE GENOMIC DNA]</scope>
    <source>
        <strain evidence="1 2">FDAARGOS_1049</strain>
    </source>
</reference>
<gene>
    <name evidence="1" type="ORF">I6I06_28080</name>
</gene>
<proteinExistence type="predicted"/>